<protein>
    <submittedName>
        <fullName evidence="2">Uncharacterized protein</fullName>
    </submittedName>
</protein>
<dbReference type="InParanoid" id="A8NKC4"/>
<feature type="compositionally biased region" description="Pro residues" evidence="1">
    <location>
        <begin position="182"/>
        <end position="194"/>
    </location>
</feature>
<evidence type="ECO:0000256" key="1">
    <source>
        <dbReference type="SAM" id="MobiDB-lite"/>
    </source>
</evidence>
<accession>A8NKC4</accession>
<dbReference type="HOGENOM" id="CLU_785303_0_0_1"/>
<feature type="compositionally biased region" description="Basic and acidic residues" evidence="1">
    <location>
        <begin position="274"/>
        <end position="286"/>
    </location>
</feature>
<evidence type="ECO:0000313" key="2">
    <source>
        <dbReference type="EMBL" id="EAU87385.2"/>
    </source>
</evidence>
<evidence type="ECO:0000313" key="3">
    <source>
        <dbReference type="Proteomes" id="UP000001861"/>
    </source>
</evidence>
<organism evidence="2 3">
    <name type="scientific">Coprinopsis cinerea (strain Okayama-7 / 130 / ATCC MYA-4618 / FGSC 9003)</name>
    <name type="common">Inky cap fungus</name>
    <name type="synonym">Hormographiella aspergillata</name>
    <dbReference type="NCBI Taxonomy" id="240176"/>
    <lineage>
        <taxon>Eukaryota</taxon>
        <taxon>Fungi</taxon>
        <taxon>Dikarya</taxon>
        <taxon>Basidiomycota</taxon>
        <taxon>Agaricomycotina</taxon>
        <taxon>Agaricomycetes</taxon>
        <taxon>Agaricomycetidae</taxon>
        <taxon>Agaricales</taxon>
        <taxon>Agaricineae</taxon>
        <taxon>Psathyrellaceae</taxon>
        <taxon>Coprinopsis</taxon>
    </lineage>
</organism>
<keyword evidence="3" id="KW-1185">Reference proteome</keyword>
<proteinExistence type="predicted"/>
<dbReference type="Proteomes" id="UP000001861">
    <property type="component" value="Unassembled WGS sequence"/>
</dbReference>
<feature type="compositionally biased region" description="Polar residues" evidence="1">
    <location>
        <begin position="137"/>
        <end position="150"/>
    </location>
</feature>
<dbReference type="GeneID" id="6010922"/>
<dbReference type="EMBL" id="AACS02000010">
    <property type="protein sequence ID" value="EAU87385.2"/>
    <property type="molecule type" value="Genomic_DNA"/>
</dbReference>
<gene>
    <name evidence="2" type="ORF">CC1G_02144</name>
</gene>
<comment type="caution">
    <text evidence="2">The sequence shown here is derived from an EMBL/GenBank/DDBJ whole genome shotgun (WGS) entry which is preliminary data.</text>
</comment>
<sequence length="353" mass="39654">MARPRAQPDGTGHMFAAATDTSIHGGNFVSAKDYYDKVTNNHGPQVTTNNYGVNYRDYRGSAARAIYNDNARHSVSYYGPGSAAGPEITYNVNYNGPSNSLPPSGSDLDAFVQETLRKAGLQNYNTGTWQPPAGQHPPTSQHPPASQYPPTSHYPPESQHLNPPPSQHPPAGQYPNVHQHPAGPPPPEWWQPPPHPEESVYEYDSSPNRPHPPRRRTHGQHERPNSYEHPTGHGYEPYPHPPRNAAAPRDFPPDPSWNRGHHDEDMDWEPEPDYPPRFHHAEETRIRMSQNIDMTSRRDETRSGYPRSNSASPSPVPKFKSNNPFRNLNMAVNQKAEIHAHVPFEGPWPPQSR</sequence>
<dbReference type="VEuPathDB" id="FungiDB:CC1G_02144"/>
<reference evidence="2 3" key="1">
    <citation type="journal article" date="2010" name="Proc. Natl. Acad. Sci. U.S.A.">
        <title>Insights into evolution of multicellular fungi from the assembled chromosomes of the mushroom Coprinopsis cinerea (Coprinus cinereus).</title>
        <authorList>
            <person name="Stajich J.E."/>
            <person name="Wilke S.K."/>
            <person name="Ahren D."/>
            <person name="Au C.H."/>
            <person name="Birren B.W."/>
            <person name="Borodovsky M."/>
            <person name="Burns C."/>
            <person name="Canback B."/>
            <person name="Casselton L.A."/>
            <person name="Cheng C.K."/>
            <person name="Deng J."/>
            <person name="Dietrich F.S."/>
            <person name="Fargo D.C."/>
            <person name="Farman M.L."/>
            <person name="Gathman A.C."/>
            <person name="Goldberg J."/>
            <person name="Guigo R."/>
            <person name="Hoegger P.J."/>
            <person name="Hooker J.B."/>
            <person name="Huggins A."/>
            <person name="James T.Y."/>
            <person name="Kamada T."/>
            <person name="Kilaru S."/>
            <person name="Kodira C."/>
            <person name="Kues U."/>
            <person name="Kupfer D."/>
            <person name="Kwan H.S."/>
            <person name="Lomsadze A."/>
            <person name="Li W."/>
            <person name="Lilly W.W."/>
            <person name="Ma L.J."/>
            <person name="Mackey A.J."/>
            <person name="Manning G."/>
            <person name="Martin F."/>
            <person name="Muraguchi H."/>
            <person name="Natvig D.O."/>
            <person name="Palmerini H."/>
            <person name="Ramesh M.A."/>
            <person name="Rehmeyer C.J."/>
            <person name="Roe B.A."/>
            <person name="Shenoy N."/>
            <person name="Stanke M."/>
            <person name="Ter-Hovhannisyan V."/>
            <person name="Tunlid A."/>
            <person name="Velagapudi R."/>
            <person name="Vision T.J."/>
            <person name="Zeng Q."/>
            <person name="Zolan M.E."/>
            <person name="Pukkila P.J."/>
        </authorList>
    </citation>
    <scope>NUCLEOTIDE SEQUENCE [LARGE SCALE GENOMIC DNA]</scope>
    <source>
        <strain evidence="3">Okayama-7 / 130 / ATCC MYA-4618 / FGSC 9003</strain>
    </source>
</reference>
<dbReference type="KEGG" id="cci:CC1G_02144"/>
<dbReference type="OMA" id="YRPNEYY"/>
<dbReference type="RefSeq" id="XP_001834408.2">
    <property type="nucleotide sequence ID" value="XM_001834356.2"/>
</dbReference>
<dbReference type="AlphaFoldDB" id="A8NKC4"/>
<feature type="region of interest" description="Disordered" evidence="1">
    <location>
        <begin position="123"/>
        <end position="325"/>
    </location>
</feature>
<name>A8NKC4_COPC7</name>